<reference evidence="2 3" key="1">
    <citation type="submission" date="2017-05" db="EMBL/GenBank/DDBJ databases">
        <authorList>
            <person name="Varghese N."/>
            <person name="Submissions S."/>
        </authorList>
    </citation>
    <scope>NUCLEOTIDE SEQUENCE [LARGE SCALE GENOMIC DNA]</scope>
    <source>
        <strain evidence="2 3">DSM 19036</strain>
    </source>
</reference>
<name>A0A521EBK6_9SPHI</name>
<dbReference type="Proteomes" id="UP000320300">
    <property type="component" value="Unassembled WGS sequence"/>
</dbReference>
<protein>
    <submittedName>
        <fullName evidence="2">Quinol monooxygenase YgiN</fullName>
    </submittedName>
</protein>
<dbReference type="InterPro" id="IPR011008">
    <property type="entry name" value="Dimeric_a/b-barrel"/>
</dbReference>
<evidence type="ECO:0000313" key="3">
    <source>
        <dbReference type="Proteomes" id="UP000320300"/>
    </source>
</evidence>
<dbReference type="GO" id="GO:0004497">
    <property type="term" value="F:monooxygenase activity"/>
    <property type="evidence" value="ECO:0007669"/>
    <property type="project" value="UniProtKB-KW"/>
</dbReference>
<gene>
    <name evidence="2" type="ORF">SAMN06265348_107306</name>
</gene>
<dbReference type="AlphaFoldDB" id="A0A521EBK6"/>
<feature type="domain" description="ABM" evidence="1">
    <location>
        <begin position="5"/>
        <end position="60"/>
    </location>
</feature>
<accession>A0A521EBK6</accession>
<dbReference type="Pfam" id="PF03992">
    <property type="entry name" value="ABM"/>
    <property type="match status" value="1"/>
</dbReference>
<evidence type="ECO:0000313" key="2">
    <source>
        <dbReference type="EMBL" id="SMO80841.1"/>
    </source>
</evidence>
<sequence length="107" mass="12339">MQQLTLAIKFTAPAEKREEFKQILTDLFITISNEKNFVNATIHEGIQNINEFLVYETWNDNLGDFLSIQMKKPYAVQFESTLDALKIVREPAAYSPFAHFGTHKISE</sequence>
<keyword evidence="2" id="KW-0560">Oxidoreductase</keyword>
<dbReference type="InterPro" id="IPR007138">
    <property type="entry name" value="ABM_dom"/>
</dbReference>
<evidence type="ECO:0000259" key="1">
    <source>
        <dbReference type="Pfam" id="PF03992"/>
    </source>
</evidence>
<keyword evidence="3" id="KW-1185">Reference proteome</keyword>
<dbReference type="Gene3D" id="3.30.70.100">
    <property type="match status" value="1"/>
</dbReference>
<proteinExistence type="predicted"/>
<organism evidence="2 3">
    <name type="scientific">Pedobacter westerhofensis</name>
    <dbReference type="NCBI Taxonomy" id="425512"/>
    <lineage>
        <taxon>Bacteria</taxon>
        <taxon>Pseudomonadati</taxon>
        <taxon>Bacteroidota</taxon>
        <taxon>Sphingobacteriia</taxon>
        <taxon>Sphingobacteriales</taxon>
        <taxon>Sphingobacteriaceae</taxon>
        <taxon>Pedobacter</taxon>
    </lineage>
</organism>
<dbReference type="EMBL" id="FXTN01000007">
    <property type="protein sequence ID" value="SMO80841.1"/>
    <property type="molecule type" value="Genomic_DNA"/>
</dbReference>
<keyword evidence="2" id="KW-0503">Monooxygenase</keyword>
<dbReference type="SUPFAM" id="SSF54909">
    <property type="entry name" value="Dimeric alpha+beta barrel"/>
    <property type="match status" value="1"/>
</dbReference>
<dbReference type="RefSeq" id="WP_142529112.1">
    <property type="nucleotide sequence ID" value="NZ_CBCSJO010000007.1"/>
</dbReference>
<dbReference type="OrthoDB" id="678044at2"/>